<dbReference type="SUPFAM" id="SSF51430">
    <property type="entry name" value="NAD(P)-linked oxidoreductase"/>
    <property type="match status" value="1"/>
</dbReference>
<proteinExistence type="predicted"/>
<dbReference type="KEGG" id="bvc:CEP68_04065"/>
<dbReference type="FunFam" id="3.20.20.100:FF:000004">
    <property type="entry name" value="Oxidoreductase, aldo/keto reductase"/>
    <property type="match status" value="1"/>
</dbReference>
<protein>
    <submittedName>
        <fullName evidence="3">Aldo/keto reductase</fullName>
    </submittedName>
</protein>
<dbReference type="InterPro" id="IPR023210">
    <property type="entry name" value="NADP_OxRdtase_dom"/>
</dbReference>
<dbReference type="AlphaFoldDB" id="A0A1Z3U629"/>
<dbReference type="GeneID" id="34014207"/>
<evidence type="ECO:0000313" key="3">
    <source>
        <dbReference type="EMBL" id="ASE38739.1"/>
    </source>
</evidence>
<evidence type="ECO:0000313" key="4">
    <source>
        <dbReference type="Proteomes" id="UP000197050"/>
    </source>
</evidence>
<accession>A0A1Z3U629</accession>
<dbReference type="RefSeq" id="WP_088582339.1">
    <property type="nucleotide sequence ID" value="NZ_CP022048.2"/>
</dbReference>
<feature type="domain" description="NADP-dependent oxidoreductase" evidence="2">
    <location>
        <begin position="18"/>
        <end position="316"/>
    </location>
</feature>
<dbReference type="CDD" id="cd19081">
    <property type="entry name" value="AKR_AKR9C1"/>
    <property type="match status" value="1"/>
</dbReference>
<dbReference type="InterPro" id="IPR036812">
    <property type="entry name" value="NAD(P)_OxRdtase_dom_sf"/>
</dbReference>
<reference evidence="4" key="1">
    <citation type="submission" date="2017-06" db="EMBL/GenBank/DDBJ databases">
        <title>FDA dAtabase for Regulatory Grade micrObial Sequences (FDA-ARGOS): Supporting development and validation of Infectious Disease Dx tests.</title>
        <authorList>
            <person name="Minogue T."/>
            <person name="Wolcott M."/>
            <person name="Wasieloski L."/>
            <person name="Aguilar W."/>
            <person name="Moore D."/>
            <person name="Tallon L."/>
            <person name="Sadzewicz L."/>
            <person name="Sengamalay N."/>
            <person name="Ott S."/>
            <person name="Godinez A."/>
            <person name="Nagaraj S."/>
            <person name="Nadendla S."/>
            <person name="Geyer C."/>
            <person name="Sichtig H."/>
        </authorList>
    </citation>
    <scope>NUCLEOTIDE SEQUENCE [LARGE SCALE GENOMIC DNA]</scope>
    <source>
        <strain evidence="4">FDAARGOS_289</strain>
    </source>
</reference>
<evidence type="ECO:0000259" key="2">
    <source>
        <dbReference type="Pfam" id="PF00248"/>
    </source>
</evidence>
<dbReference type="InterPro" id="IPR050523">
    <property type="entry name" value="AKR_Detox_Biosynth"/>
</dbReference>
<dbReference type="EMBL" id="CP022048">
    <property type="protein sequence ID" value="ASE38739.1"/>
    <property type="molecule type" value="Genomic_DNA"/>
</dbReference>
<name>A0A1Z3U629_BREVE</name>
<dbReference type="Proteomes" id="UP000197050">
    <property type="component" value="Chromosome"/>
</dbReference>
<evidence type="ECO:0000256" key="1">
    <source>
        <dbReference type="ARBA" id="ARBA00023002"/>
    </source>
</evidence>
<gene>
    <name evidence="3" type="ORF">CEP68_04065</name>
</gene>
<dbReference type="PANTHER" id="PTHR43364">
    <property type="entry name" value="NADH-SPECIFIC METHYLGLYOXAL REDUCTASE-RELATED"/>
    <property type="match status" value="1"/>
</dbReference>
<keyword evidence="1" id="KW-0560">Oxidoreductase</keyword>
<dbReference type="Gene3D" id="3.20.20.100">
    <property type="entry name" value="NADP-dependent oxidoreductase domain"/>
    <property type="match status" value="1"/>
</dbReference>
<organism evidence="3 4">
    <name type="scientific">Brevundimonas vesicularis</name>
    <name type="common">Pseudomonas vesicularis</name>
    <dbReference type="NCBI Taxonomy" id="41276"/>
    <lineage>
        <taxon>Bacteria</taxon>
        <taxon>Pseudomonadati</taxon>
        <taxon>Pseudomonadota</taxon>
        <taxon>Alphaproteobacteria</taxon>
        <taxon>Caulobacterales</taxon>
        <taxon>Caulobacteraceae</taxon>
        <taxon>Brevundimonas</taxon>
    </lineage>
</organism>
<dbReference type="Pfam" id="PF00248">
    <property type="entry name" value="Aldo_ket_red"/>
    <property type="match status" value="1"/>
</dbReference>
<dbReference type="GO" id="GO:0005829">
    <property type="term" value="C:cytosol"/>
    <property type="evidence" value="ECO:0007669"/>
    <property type="project" value="TreeGrafter"/>
</dbReference>
<dbReference type="GO" id="GO:0016491">
    <property type="term" value="F:oxidoreductase activity"/>
    <property type="evidence" value="ECO:0007669"/>
    <property type="project" value="UniProtKB-KW"/>
</dbReference>
<sequence>MTTLTKRKLGSSGLDIAPLVFGGNVFGWTADEATSFALLDGFVEAGFDAIDTADAYSRWVPGHSGGESETIIGKWLKARGRRDDVKILTKVGSDMGQGHNDLSPAWIETAVEASLRRLQTDYIDLYQTHWPDPKTPQDETVRALDKLVQVGKVRAIGTSNHSAEQVSEALDISQRESLAAYATIQPHYNLYSRDTFEGGLQDLAVKKGLGVITYFSLESGFLTGKYKTVDQIAGTKREGMLKDKFDERGVRILAVLDAVAQKNEATSAQVALAWLLAQPGVTAPIVSATSTDQLADTLKAATLKLSDQDLAELTEASAY</sequence>
<dbReference type="PANTHER" id="PTHR43364:SF6">
    <property type="entry name" value="OXIDOREDUCTASE-RELATED"/>
    <property type="match status" value="1"/>
</dbReference>